<feature type="domain" description="N-acetyltransferase" evidence="2">
    <location>
        <begin position="1"/>
        <end position="127"/>
    </location>
</feature>
<comment type="caution">
    <text evidence="4">The sequence shown here is derived from an EMBL/GenBank/DDBJ whole genome shotgun (WGS) entry which is preliminary data.</text>
</comment>
<dbReference type="CDD" id="cd04301">
    <property type="entry name" value="NAT_SF"/>
    <property type="match status" value="1"/>
</dbReference>
<dbReference type="GO" id="GO:0016747">
    <property type="term" value="F:acyltransferase activity, transferring groups other than amino-acyl groups"/>
    <property type="evidence" value="ECO:0007669"/>
    <property type="project" value="InterPro"/>
</dbReference>
<dbReference type="Proteomes" id="UP000309133">
    <property type="component" value="Unassembled WGS sequence"/>
</dbReference>
<dbReference type="PROSITE" id="PS51186">
    <property type="entry name" value="GNAT"/>
    <property type="match status" value="1"/>
</dbReference>
<evidence type="ECO:0000313" key="4">
    <source>
        <dbReference type="EMBL" id="THG33397.1"/>
    </source>
</evidence>
<evidence type="ECO:0000313" key="5">
    <source>
        <dbReference type="Proteomes" id="UP000309133"/>
    </source>
</evidence>
<dbReference type="Gene3D" id="3.40.630.30">
    <property type="match status" value="1"/>
</dbReference>
<dbReference type="AlphaFoldDB" id="A0A4V3WTV2"/>
<dbReference type="InterPro" id="IPR016181">
    <property type="entry name" value="Acyl_CoA_acyltransferase"/>
</dbReference>
<evidence type="ECO:0000256" key="1">
    <source>
        <dbReference type="SAM" id="MobiDB-lite"/>
    </source>
</evidence>
<dbReference type="SUPFAM" id="SSF55729">
    <property type="entry name" value="Acyl-CoA N-acyltransferases (Nat)"/>
    <property type="match status" value="1"/>
</dbReference>
<sequence length="127" mass="13773">MTDTTAHDTTAHDSTSNAAAGVPADSTVRFDADTNRYIIELGGAYAGFSQVVLRNDQVVFIHTVIDEKFEGHGLGSRLIKAALEDVRDKGKRIVAVCPFVTAYLTKHPEWASLRDRPTSELLSSLVG</sequence>
<proteinExistence type="predicted"/>
<protein>
    <submittedName>
        <fullName evidence="4">N-acetyltransferase</fullName>
    </submittedName>
</protein>
<organism evidence="4 5">
    <name type="scientific">Naasia lichenicola</name>
    <dbReference type="NCBI Taxonomy" id="2565933"/>
    <lineage>
        <taxon>Bacteria</taxon>
        <taxon>Bacillati</taxon>
        <taxon>Actinomycetota</taxon>
        <taxon>Actinomycetes</taxon>
        <taxon>Micrococcales</taxon>
        <taxon>Microbacteriaceae</taxon>
        <taxon>Naasia</taxon>
    </lineage>
</organism>
<feature type="compositionally biased region" description="Basic and acidic residues" evidence="1">
    <location>
        <begin position="1"/>
        <end position="11"/>
    </location>
</feature>
<dbReference type="OrthoDB" id="5405911at2"/>
<feature type="domain" description="N-acetyltransferase" evidence="3">
    <location>
        <begin position="29"/>
        <end position="115"/>
    </location>
</feature>
<name>A0A4V3WTV2_9MICO</name>
<dbReference type="EMBL" id="SSSM01000001">
    <property type="protein sequence ID" value="THG33397.1"/>
    <property type="molecule type" value="Genomic_DNA"/>
</dbReference>
<evidence type="ECO:0000259" key="3">
    <source>
        <dbReference type="PROSITE" id="PS51729"/>
    </source>
</evidence>
<keyword evidence="5" id="KW-1185">Reference proteome</keyword>
<evidence type="ECO:0000259" key="2">
    <source>
        <dbReference type="PROSITE" id="PS51186"/>
    </source>
</evidence>
<dbReference type="Pfam" id="PF14542">
    <property type="entry name" value="Acetyltransf_CG"/>
    <property type="match status" value="1"/>
</dbReference>
<dbReference type="PROSITE" id="PS51729">
    <property type="entry name" value="GNAT_YJDJ"/>
    <property type="match status" value="1"/>
</dbReference>
<accession>A0A4V3WTV2</accession>
<dbReference type="InterPro" id="IPR031165">
    <property type="entry name" value="GNAT_YJDJ"/>
</dbReference>
<dbReference type="PANTHER" id="PTHR31435:SF10">
    <property type="entry name" value="BSR4717 PROTEIN"/>
    <property type="match status" value="1"/>
</dbReference>
<feature type="region of interest" description="Disordered" evidence="1">
    <location>
        <begin position="1"/>
        <end position="21"/>
    </location>
</feature>
<dbReference type="InterPro" id="IPR045057">
    <property type="entry name" value="Gcn5-rel_NAT"/>
</dbReference>
<dbReference type="RefSeq" id="WP_136426179.1">
    <property type="nucleotide sequence ID" value="NZ_SSSM01000001.1"/>
</dbReference>
<gene>
    <name evidence="4" type="ORF">E6C64_03350</name>
</gene>
<keyword evidence="4" id="KW-0808">Transferase</keyword>
<reference evidence="4 5" key="1">
    <citation type="submission" date="2019-04" db="EMBL/GenBank/DDBJ databases">
        <authorList>
            <person name="Jiang L."/>
        </authorList>
    </citation>
    <scope>NUCLEOTIDE SEQUENCE [LARGE SCALE GENOMIC DNA]</scope>
    <source>
        <strain evidence="4 5">YIM 131853</strain>
    </source>
</reference>
<dbReference type="InterPro" id="IPR000182">
    <property type="entry name" value="GNAT_dom"/>
</dbReference>
<dbReference type="PANTHER" id="PTHR31435">
    <property type="entry name" value="PROTEIN NATD1"/>
    <property type="match status" value="1"/>
</dbReference>